<organism evidence="2 3">
    <name type="scientific">Paucilactobacillus nenjiangensis</name>
    <dbReference type="NCBI Taxonomy" id="1296540"/>
    <lineage>
        <taxon>Bacteria</taxon>
        <taxon>Bacillati</taxon>
        <taxon>Bacillota</taxon>
        <taxon>Bacilli</taxon>
        <taxon>Lactobacillales</taxon>
        <taxon>Lactobacillaceae</taxon>
        <taxon>Paucilactobacillus</taxon>
    </lineage>
</organism>
<keyword evidence="1" id="KW-1133">Transmembrane helix</keyword>
<dbReference type="RefSeq" id="WP_150203576.1">
    <property type="nucleotide sequence ID" value="NZ_CAXYVY010000077.1"/>
</dbReference>
<feature type="transmembrane region" description="Helical" evidence="1">
    <location>
        <begin position="6"/>
        <end position="22"/>
    </location>
</feature>
<name>A0A5P1X0A9_9LACO</name>
<evidence type="ECO:0000313" key="2">
    <source>
        <dbReference type="EMBL" id="QER66845.1"/>
    </source>
</evidence>
<reference evidence="2 3" key="1">
    <citation type="submission" date="2019-09" db="EMBL/GenBank/DDBJ databases">
        <title>Complete Genome Sequence of Lactobacillus nenjiangensis SH-Y15, isolated from sauerkraut.</title>
        <authorList>
            <person name="Yang H."/>
        </authorList>
    </citation>
    <scope>NUCLEOTIDE SEQUENCE [LARGE SCALE GENOMIC DNA]</scope>
    <source>
        <strain evidence="2 3">SH-Y15</strain>
    </source>
</reference>
<dbReference type="OrthoDB" id="9797976at2"/>
<dbReference type="PANTHER" id="PTHR36111">
    <property type="entry name" value="INNER MEMBRANE PROTEIN-RELATED"/>
    <property type="match status" value="1"/>
</dbReference>
<evidence type="ECO:0000313" key="3">
    <source>
        <dbReference type="Proteomes" id="UP000325295"/>
    </source>
</evidence>
<dbReference type="AlphaFoldDB" id="A0A5P1X0A9"/>
<feature type="transmembrane region" description="Helical" evidence="1">
    <location>
        <begin position="101"/>
        <end position="126"/>
    </location>
</feature>
<dbReference type="PANTHER" id="PTHR36111:SF2">
    <property type="entry name" value="INNER MEMBRANE PROTEIN"/>
    <property type="match status" value="1"/>
</dbReference>
<keyword evidence="3" id="KW-1185">Reference proteome</keyword>
<dbReference type="EMBL" id="CP043939">
    <property type="protein sequence ID" value="QER66845.1"/>
    <property type="molecule type" value="Genomic_DNA"/>
</dbReference>
<accession>A0A5P1X0A9</accession>
<proteinExistence type="predicted"/>
<feature type="transmembrane region" description="Helical" evidence="1">
    <location>
        <begin position="222"/>
        <end position="242"/>
    </location>
</feature>
<evidence type="ECO:0000256" key="1">
    <source>
        <dbReference type="SAM" id="Phobius"/>
    </source>
</evidence>
<dbReference type="KEGG" id="lnn:F0161_02450"/>
<dbReference type="Proteomes" id="UP000325295">
    <property type="component" value="Chromosome"/>
</dbReference>
<feature type="transmembrane region" description="Helical" evidence="1">
    <location>
        <begin position="169"/>
        <end position="186"/>
    </location>
</feature>
<protein>
    <submittedName>
        <fullName evidence="2">DUF554 domain-containing protein</fullName>
    </submittedName>
</protein>
<sequence length="243" mass="26102">MPTGVIFNSMSILIGGLLGGFFGSKMSDSFKTQLTTIFGSASLAMGIYLIAPMKSMPAVIFSLIIGTAFGLIIHFGDWIAKGAGQMQKGMNKIMPHSQNKIGEAEFIQTFVTVLVLFCASGTGIYGSLYEGMTGDPSILIAKSALDFFTAMIFAASLGFVVCSISVPNFIIFFLLFLLAGFIYPLTTPDMIADFKAVGGILILATGFRILNLKMFPVADMIPAMVVIMPISWAWTNIVMPLLK</sequence>
<feature type="transmembrane region" description="Helical" evidence="1">
    <location>
        <begin position="34"/>
        <end position="51"/>
    </location>
</feature>
<feature type="transmembrane region" description="Helical" evidence="1">
    <location>
        <begin position="57"/>
        <end position="80"/>
    </location>
</feature>
<dbReference type="Pfam" id="PF04474">
    <property type="entry name" value="DUF554"/>
    <property type="match status" value="1"/>
</dbReference>
<dbReference type="InterPro" id="IPR007563">
    <property type="entry name" value="DUF554"/>
</dbReference>
<keyword evidence="1" id="KW-0812">Transmembrane</keyword>
<feature type="transmembrane region" description="Helical" evidence="1">
    <location>
        <begin position="138"/>
        <end position="162"/>
    </location>
</feature>
<keyword evidence="1" id="KW-0472">Membrane</keyword>
<feature type="transmembrane region" description="Helical" evidence="1">
    <location>
        <begin position="192"/>
        <end position="210"/>
    </location>
</feature>
<gene>
    <name evidence="2" type="ORF">F0161_02450</name>
</gene>